<evidence type="ECO:0000313" key="2">
    <source>
        <dbReference type="Proteomes" id="UP000221168"/>
    </source>
</evidence>
<dbReference type="Proteomes" id="UP000221168">
    <property type="component" value="Unassembled WGS sequence"/>
</dbReference>
<name>A0A2G1QJH2_9HYPH</name>
<gene>
    <name evidence="1" type="ORF">CSC94_17615</name>
</gene>
<keyword evidence="2" id="KW-1185">Reference proteome</keyword>
<dbReference type="OrthoDB" id="5465469at2"/>
<dbReference type="RefSeq" id="WP_099307693.1">
    <property type="nucleotide sequence ID" value="NZ_PDVP01000013.1"/>
</dbReference>
<dbReference type="AlphaFoldDB" id="A0A2G1QJH2"/>
<comment type="caution">
    <text evidence="1">The sequence shown here is derived from an EMBL/GenBank/DDBJ whole genome shotgun (WGS) entry which is preliminary data.</text>
</comment>
<dbReference type="SUPFAM" id="SSF53448">
    <property type="entry name" value="Nucleotide-diphospho-sugar transferases"/>
    <property type="match status" value="1"/>
</dbReference>
<proteinExistence type="predicted"/>
<protein>
    <recommendedName>
        <fullName evidence="3">Glycosyltransferase</fullName>
    </recommendedName>
</protein>
<evidence type="ECO:0008006" key="3">
    <source>
        <dbReference type="Google" id="ProtNLM"/>
    </source>
</evidence>
<reference evidence="1 2" key="1">
    <citation type="submission" date="2017-10" db="EMBL/GenBank/DDBJ databases">
        <title>Sedimentibacterium mangrovi gen. nov., sp. nov., a novel member of family Phyllobacteriacea isolated from mangrove sediment.</title>
        <authorList>
            <person name="Liao H."/>
            <person name="Tian Y."/>
        </authorList>
    </citation>
    <scope>NUCLEOTIDE SEQUENCE [LARGE SCALE GENOMIC DNA]</scope>
    <source>
        <strain evidence="1 2">X9-2-2</strain>
    </source>
</reference>
<evidence type="ECO:0000313" key="1">
    <source>
        <dbReference type="EMBL" id="PHP65666.1"/>
    </source>
</evidence>
<sequence length="294" mass="31847">MALTDWLIRDLKRAGERFGNLRLSDVVRQYWRVLRLHRGKAAGSAAPVTAADTSGPGLRVVISLTTIPVRLGHILPTLRSLLDQSEPADRIVLNYPGVSGRTRDAYPDPGALGLPPGVDINRCDDVGPATKLLPTLSAEPDALIIVVDDDVVYPRDFVATLKAAHRRAPDVAWGYRGVTLVPATRYVDLHHVFASAVGEPRDVDVLFGTWGYAVTAAMFDGQVHDFSHASDAVRWADDIWISGHLARRNVARRIPPARSFPVESLAALFGSLSGGVNKSGENDAAAIAHFKADW</sequence>
<dbReference type="InterPro" id="IPR029044">
    <property type="entry name" value="Nucleotide-diphossugar_trans"/>
</dbReference>
<organism evidence="1 2">
    <name type="scientific">Zhengella mangrovi</name>
    <dbReference type="NCBI Taxonomy" id="1982044"/>
    <lineage>
        <taxon>Bacteria</taxon>
        <taxon>Pseudomonadati</taxon>
        <taxon>Pseudomonadota</taxon>
        <taxon>Alphaproteobacteria</taxon>
        <taxon>Hyphomicrobiales</taxon>
        <taxon>Notoacmeibacteraceae</taxon>
        <taxon>Zhengella</taxon>
    </lineage>
</organism>
<accession>A0A2G1QJH2</accession>
<dbReference type="EMBL" id="PDVP01000013">
    <property type="protein sequence ID" value="PHP65666.1"/>
    <property type="molecule type" value="Genomic_DNA"/>
</dbReference>